<gene>
    <name evidence="1" type="ORF">HGM15179_003475</name>
</gene>
<reference evidence="1" key="1">
    <citation type="submission" date="2019-04" db="EMBL/GenBank/DDBJ databases">
        <title>Genome assembly of Zosterops borbonicus 15179.</title>
        <authorList>
            <person name="Leroy T."/>
            <person name="Anselmetti Y."/>
            <person name="Tilak M.-K."/>
            <person name="Nabholz B."/>
        </authorList>
    </citation>
    <scope>NUCLEOTIDE SEQUENCE</scope>
    <source>
        <strain evidence="1">HGM_15179</strain>
        <tissue evidence="1">Muscle</tissue>
    </source>
</reference>
<name>A0A8K1GR26_9PASS</name>
<dbReference type="AlphaFoldDB" id="A0A8K1GR26"/>
<sequence length="214" mass="24316">MSWWMKLLTEDGLRNHHHVVRSTSAHCWSWELEPRAKYMQKGLKVNAVTLVIALAKPLLQYRISSCDSAKPHPVSQKDVQVRAFKGVKPELTKECGMLKRQLKQIRVIQQRRKTYGPVLARMKNMISQHDGAEMTVVSPAGNSPGFHITMTSRKRDASGKIPGAKISVSCIPAKSGSSEKYIFRQIKEWIVTIFYKNPNPLSSTCQTNQRKEPF</sequence>
<organism evidence="1 2">
    <name type="scientific">Zosterops borbonicus</name>
    <dbReference type="NCBI Taxonomy" id="364589"/>
    <lineage>
        <taxon>Eukaryota</taxon>
        <taxon>Metazoa</taxon>
        <taxon>Chordata</taxon>
        <taxon>Craniata</taxon>
        <taxon>Vertebrata</taxon>
        <taxon>Euteleostomi</taxon>
        <taxon>Archelosauria</taxon>
        <taxon>Archosauria</taxon>
        <taxon>Dinosauria</taxon>
        <taxon>Saurischia</taxon>
        <taxon>Theropoda</taxon>
        <taxon>Coelurosauria</taxon>
        <taxon>Aves</taxon>
        <taxon>Neognathae</taxon>
        <taxon>Neoaves</taxon>
        <taxon>Telluraves</taxon>
        <taxon>Australaves</taxon>
        <taxon>Passeriformes</taxon>
        <taxon>Sylvioidea</taxon>
        <taxon>Zosteropidae</taxon>
        <taxon>Zosterops</taxon>
    </lineage>
</organism>
<comment type="caution">
    <text evidence="1">The sequence shown here is derived from an EMBL/GenBank/DDBJ whole genome shotgun (WGS) entry which is preliminary data.</text>
</comment>
<accession>A0A8K1GR26</accession>
<keyword evidence="2" id="KW-1185">Reference proteome</keyword>
<dbReference type="EMBL" id="SWJQ01000068">
    <property type="protein sequence ID" value="TRZ23676.1"/>
    <property type="molecule type" value="Genomic_DNA"/>
</dbReference>
<proteinExistence type="predicted"/>
<dbReference type="Proteomes" id="UP000796761">
    <property type="component" value="Unassembled WGS sequence"/>
</dbReference>
<evidence type="ECO:0000313" key="1">
    <source>
        <dbReference type="EMBL" id="TRZ23676.1"/>
    </source>
</evidence>
<evidence type="ECO:0000313" key="2">
    <source>
        <dbReference type="Proteomes" id="UP000796761"/>
    </source>
</evidence>
<protein>
    <submittedName>
        <fullName evidence="1">Uncharacterized protein</fullName>
    </submittedName>
</protein>